<dbReference type="Pfam" id="PF00626">
    <property type="entry name" value="Gelsolin"/>
    <property type="match status" value="2"/>
</dbReference>
<dbReference type="EMBL" id="JAEHOE010000197">
    <property type="protein sequence ID" value="KAG2482922.1"/>
    <property type="molecule type" value="Genomic_DNA"/>
</dbReference>
<gene>
    <name evidence="4" type="ORF">HYH03_018200</name>
</gene>
<proteinExistence type="predicted"/>
<dbReference type="AlphaFoldDB" id="A0A836BNK6"/>
<dbReference type="SMART" id="SM00262">
    <property type="entry name" value="GEL"/>
    <property type="match status" value="6"/>
</dbReference>
<sequence>MAPTGVFEGTGKDVGIRIWRVKDFNLVDEPKQNYGSFFSGDCYLVLDTFKAEGQLRHHVHFWLGRDTTADEAGSVAIFAQQLDDSLGGGPVQFRQPQGSESPEFLRLFPRLKIMTGGYATGFKDAAAAKGSLPVRLYQIKSPSRTCVQVFEVPCGLASLNHGDCFLLEDGGARQLWVWHGSSANIREKTRAIETANAFKEGTGIKLAVLDDGDGVSGEALAFFQRLGCKAPPEAAAIKDAEADKPPPAALAPPQLFKVDGGGSGFSQVGSEGQPLHRAALEPGAQLVLLAAGCIWVWTGHECAKPAAPLQVGGRFASSRGLPPSALVKAVKARFEPGLFTTYFADWAGEGGAGPGAAAGRDSFGNRVPVAGRGTDELPYNPDEAATAMQAQAQAADAAAGGAGAGAAAKGLEAAYGNLTTSKIQVWVMTQATALELPRQEVGVFYDGASYVVLHTYSTSKDTADLRYAVYTWQGRHCGNIEQGAAAIMAADMHRAKYAGRCSLVRVEQNLEPGHFVRLFKGTMIVRNGPRPHHQAPGRSPPGVHLYQVKGEATAQAHAVEVAAQAPSLCSGDCFVLERAPEITAGPVQAGPVSLWLGKGSSAGEQEVAAAVAAALAAGGAVARVEEGSEPADFWSALGGKAAYAATTSRTAAGPPKLFRLADCAGRGLKVEMSTSFAQDSLVNEDVMLLDTGAEVGWVREGGREMEGGRKGLGALGQEGWVCEDVMLLDTGAELFVWYGGACKHTERPRARDVAGRYLTLSGRSGRVLLVEVEAGQEPLFFTSNFPGWDHAAVKSAALEAIEARKRASGKA</sequence>
<accession>A0A836BNK6</accession>
<dbReference type="CDD" id="cd11290">
    <property type="entry name" value="gelsolin_S1_like"/>
    <property type="match status" value="1"/>
</dbReference>
<evidence type="ECO:0000259" key="3">
    <source>
        <dbReference type="Pfam" id="PF25480"/>
    </source>
</evidence>
<dbReference type="GO" id="GO:0051015">
    <property type="term" value="F:actin filament binding"/>
    <property type="evidence" value="ECO:0007669"/>
    <property type="project" value="InterPro"/>
</dbReference>
<reference evidence="4" key="1">
    <citation type="journal article" date="2020" name="bioRxiv">
        <title>Comparative genomics of Chlamydomonas.</title>
        <authorList>
            <person name="Craig R.J."/>
            <person name="Hasan A.R."/>
            <person name="Ness R.W."/>
            <person name="Keightley P.D."/>
        </authorList>
    </citation>
    <scope>NUCLEOTIDE SEQUENCE</scope>
    <source>
        <strain evidence="4">CCAP 11/70</strain>
    </source>
</reference>
<dbReference type="PANTHER" id="PTHR11977">
    <property type="entry name" value="VILLIN"/>
    <property type="match status" value="1"/>
</dbReference>
<keyword evidence="1" id="KW-0677">Repeat</keyword>
<dbReference type="PRINTS" id="PR00597">
    <property type="entry name" value="GELSOLIN"/>
</dbReference>
<dbReference type="InterPro" id="IPR007122">
    <property type="entry name" value="Villin/Gelsolin"/>
</dbReference>
<feature type="domain" description="Gelsolin-like" evidence="2">
    <location>
        <begin position="24"/>
        <end position="105"/>
    </location>
</feature>
<dbReference type="OrthoDB" id="6375767at2759"/>
<comment type="caution">
    <text evidence="4">The sequence shown here is derived from an EMBL/GenBank/DDBJ whole genome shotgun (WGS) entry which is preliminary data.</text>
</comment>
<feature type="domain" description="Gelsolin-like" evidence="2">
    <location>
        <begin position="151"/>
        <end position="199"/>
    </location>
</feature>
<dbReference type="SUPFAM" id="SSF55753">
    <property type="entry name" value="Actin depolymerizing proteins"/>
    <property type="match status" value="6"/>
</dbReference>
<organism evidence="4 5">
    <name type="scientific">Edaphochlamys debaryana</name>
    <dbReference type="NCBI Taxonomy" id="47281"/>
    <lineage>
        <taxon>Eukaryota</taxon>
        <taxon>Viridiplantae</taxon>
        <taxon>Chlorophyta</taxon>
        <taxon>core chlorophytes</taxon>
        <taxon>Chlorophyceae</taxon>
        <taxon>CS clade</taxon>
        <taxon>Chlamydomonadales</taxon>
        <taxon>Chlamydomonadales incertae sedis</taxon>
        <taxon>Edaphochlamys</taxon>
    </lineage>
</organism>
<dbReference type="PANTHER" id="PTHR11977:SF51">
    <property type="entry name" value="PROTEIN FLIGHTLESS-1 HOMOLOG"/>
    <property type="match status" value="1"/>
</dbReference>
<dbReference type="Proteomes" id="UP000612055">
    <property type="component" value="Unassembled WGS sequence"/>
</dbReference>
<protein>
    <recommendedName>
        <fullName evidence="6">Gelsolin</fullName>
    </recommendedName>
</protein>
<dbReference type="Pfam" id="PF25480">
    <property type="entry name" value="DUF7904"/>
    <property type="match status" value="1"/>
</dbReference>
<evidence type="ECO:0000313" key="5">
    <source>
        <dbReference type="Proteomes" id="UP000612055"/>
    </source>
</evidence>
<evidence type="ECO:0000256" key="1">
    <source>
        <dbReference type="ARBA" id="ARBA00022737"/>
    </source>
</evidence>
<keyword evidence="5" id="KW-1185">Reference proteome</keyword>
<dbReference type="InterPro" id="IPR007123">
    <property type="entry name" value="Gelsolin-like_dom"/>
</dbReference>
<name>A0A836BNK6_9CHLO</name>
<dbReference type="InterPro" id="IPR029006">
    <property type="entry name" value="ADF-H/Gelsolin-like_dom_sf"/>
</dbReference>
<evidence type="ECO:0000313" key="4">
    <source>
        <dbReference type="EMBL" id="KAG2482922.1"/>
    </source>
</evidence>
<feature type="domain" description="DUF7904" evidence="3">
    <location>
        <begin position="428"/>
        <end position="526"/>
    </location>
</feature>
<evidence type="ECO:0008006" key="6">
    <source>
        <dbReference type="Google" id="ProtNLM"/>
    </source>
</evidence>
<dbReference type="InterPro" id="IPR057226">
    <property type="entry name" value="DUF7904"/>
</dbReference>
<evidence type="ECO:0000259" key="2">
    <source>
        <dbReference type="Pfam" id="PF00626"/>
    </source>
</evidence>
<dbReference type="Gene3D" id="3.40.20.10">
    <property type="entry name" value="Severin"/>
    <property type="match status" value="6"/>
</dbReference>